<evidence type="ECO:0000256" key="6">
    <source>
        <dbReference type="ARBA" id="ARBA00022801"/>
    </source>
</evidence>
<evidence type="ECO:0000313" key="14">
    <source>
        <dbReference type="EMBL" id="RNL51767.1"/>
    </source>
</evidence>
<dbReference type="PANTHER" id="PTHR43394:SF1">
    <property type="entry name" value="ATP-BINDING CASSETTE SUB-FAMILY B MEMBER 10, MITOCHONDRIAL"/>
    <property type="match status" value="1"/>
</dbReference>
<keyword evidence="9 10" id="KW-0472">Membrane</keyword>
<dbReference type="InterPro" id="IPR005074">
    <property type="entry name" value="Peptidase_C39"/>
</dbReference>
<dbReference type="SUPFAM" id="SSF52540">
    <property type="entry name" value="P-loop containing nucleoside triphosphate hydrolases"/>
    <property type="match status" value="1"/>
</dbReference>
<dbReference type="GO" id="GO:0016887">
    <property type="term" value="F:ATP hydrolysis activity"/>
    <property type="evidence" value="ECO:0007669"/>
    <property type="project" value="InterPro"/>
</dbReference>
<dbReference type="PROSITE" id="PS50893">
    <property type="entry name" value="ABC_TRANSPORTER_2"/>
    <property type="match status" value="1"/>
</dbReference>
<evidence type="ECO:0000256" key="1">
    <source>
        <dbReference type="ARBA" id="ARBA00004651"/>
    </source>
</evidence>
<dbReference type="AlphaFoldDB" id="A0A3N0BRW0"/>
<organism evidence="14 15">
    <name type="scientific">Pedobacter jejuensis</name>
    <dbReference type="NCBI Taxonomy" id="1268550"/>
    <lineage>
        <taxon>Bacteria</taxon>
        <taxon>Pseudomonadati</taxon>
        <taxon>Bacteroidota</taxon>
        <taxon>Sphingobacteriia</taxon>
        <taxon>Sphingobacteriales</taxon>
        <taxon>Sphingobacteriaceae</taxon>
        <taxon>Pedobacter</taxon>
    </lineage>
</organism>
<dbReference type="Proteomes" id="UP000274046">
    <property type="component" value="Unassembled WGS sequence"/>
</dbReference>
<feature type="domain" description="ABC transporter" evidence="11">
    <location>
        <begin position="492"/>
        <end position="728"/>
    </location>
</feature>
<dbReference type="GO" id="GO:0015421">
    <property type="term" value="F:ABC-type oligopeptide transporter activity"/>
    <property type="evidence" value="ECO:0007669"/>
    <property type="project" value="TreeGrafter"/>
</dbReference>
<evidence type="ECO:0000259" key="13">
    <source>
        <dbReference type="PROSITE" id="PS50990"/>
    </source>
</evidence>
<reference evidence="14 15" key="1">
    <citation type="submission" date="2018-10" db="EMBL/GenBank/DDBJ databases">
        <title>Genome sequencing of Pedobacter jejuensis TNB23.</title>
        <authorList>
            <person name="Cho Y.-J."/>
            <person name="Cho A."/>
            <person name="Kim O.-S."/>
        </authorList>
    </citation>
    <scope>NUCLEOTIDE SEQUENCE [LARGE SCALE GENOMIC DNA]</scope>
    <source>
        <strain evidence="14 15">TNB23</strain>
    </source>
</reference>
<keyword evidence="5" id="KW-0547">Nucleotide-binding</keyword>
<accession>A0A3N0BRW0</accession>
<feature type="transmembrane region" description="Helical" evidence="10">
    <location>
        <begin position="176"/>
        <end position="196"/>
    </location>
</feature>
<feature type="transmembrane region" description="Helical" evidence="10">
    <location>
        <begin position="211"/>
        <end position="230"/>
    </location>
</feature>
<dbReference type="SUPFAM" id="SSF90123">
    <property type="entry name" value="ABC transporter transmembrane region"/>
    <property type="match status" value="1"/>
</dbReference>
<sequence>MLQFLKSPHKFPFFKQLDAMDCGPTCLKIISKYYGKNFSLNQLRRYCFINKQGVSFAGLKEASEKLGFKALPVELTFDVLKDKINLPCILHWHKRHFVVIYRINGDRIYVADPAIGRTRYTKAEFLEYWELTSGSSKGRAILLETTAAFFEQHEFKEPKENLLILLKFVFPYRRNLLTVVITLLIGSLLTLLLPFLTQSIVDRGISTKDLSFLKIIVSAQLALVVGRILMDLIRARILFHLGTRVSIKALSDFLGKLVRLPIPFFGTRSLGDNMQRMQDNQKIELFLTSSLVNMLLSVISILAFGTVLAYYSISVFFVFLLGSMFMLLWTFFHAGERKILDYKTFVHSSESQSQLMETISAIQEIKLTDCAEQKIGQFERLQENTYKIRLASLKLDQRLQTGNQVLNELKNIIIIYLAASKVISGELTLGMMLSISYISGQLNSPILQFSEFIRTAQNAMFSLKRMNEVYAEPEEDAEVEKRENFSPSLASIKLHKISFQYGDSGSPFIFKDLSLEIPAGKTTAIVGMSGSGKTTLIKLLLKFYHPGKGNVYLGNKNFNQIHANQWRKICGVVMQDGHVFADTISNNITIGNKIIDYDRLKYATEMANISSFIDELPFGFETVVGRDGHGMSEGQIQRLLIARLIYRNPQYIFLDEATNSLDANNEKVIIENLQHFFKGKTVLVVAHRLSTVKNADQIVVLDKGVILEKGNHQELIMKKAAYYNLIHNQLELGK</sequence>
<keyword evidence="15" id="KW-1185">Reference proteome</keyword>
<dbReference type="Gene3D" id="3.40.50.300">
    <property type="entry name" value="P-loop containing nucleotide triphosphate hydrolases"/>
    <property type="match status" value="1"/>
</dbReference>
<dbReference type="CDD" id="cd18571">
    <property type="entry name" value="ABC_6TM_peptidase_like"/>
    <property type="match status" value="1"/>
</dbReference>
<keyword evidence="3" id="KW-1003">Cell membrane</keyword>
<dbReference type="RefSeq" id="WP_123206473.1">
    <property type="nucleotide sequence ID" value="NZ_RBEE01000028.1"/>
</dbReference>
<evidence type="ECO:0000256" key="4">
    <source>
        <dbReference type="ARBA" id="ARBA00022692"/>
    </source>
</evidence>
<keyword evidence="7" id="KW-0067">ATP-binding</keyword>
<feature type="transmembrane region" description="Helical" evidence="10">
    <location>
        <begin position="310"/>
        <end position="332"/>
    </location>
</feature>
<dbReference type="FunFam" id="3.40.50.300:FF:000299">
    <property type="entry name" value="ABC transporter ATP-binding protein/permease"/>
    <property type="match status" value="1"/>
</dbReference>
<evidence type="ECO:0000256" key="9">
    <source>
        <dbReference type="ARBA" id="ARBA00023136"/>
    </source>
</evidence>
<dbReference type="InterPro" id="IPR027417">
    <property type="entry name" value="P-loop_NTPase"/>
</dbReference>
<dbReference type="InterPro" id="IPR036640">
    <property type="entry name" value="ABC1_TM_sf"/>
</dbReference>
<dbReference type="Gene3D" id="1.20.1560.10">
    <property type="entry name" value="ABC transporter type 1, transmembrane domain"/>
    <property type="match status" value="1"/>
</dbReference>
<evidence type="ECO:0000256" key="8">
    <source>
        <dbReference type="ARBA" id="ARBA00022989"/>
    </source>
</evidence>
<dbReference type="InterPro" id="IPR003439">
    <property type="entry name" value="ABC_transporter-like_ATP-bd"/>
</dbReference>
<dbReference type="CDD" id="cd02418">
    <property type="entry name" value="Peptidase_C39B"/>
    <property type="match status" value="1"/>
</dbReference>
<evidence type="ECO:0000256" key="5">
    <source>
        <dbReference type="ARBA" id="ARBA00022741"/>
    </source>
</evidence>
<dbReference type="PROSITE" id="PS50990">
    <property type="entry name" value="PEPTIDASE_C39"/>
    <property type="match status" value="1"/>
</dbReference>
<feature type="transmembrane region" description="Helical" evidence="10">
    <location>
        <begin position="283"/>
        <end position="304"/>
    </location>
</feature>
<dbReference type="EMBL" id="RBEE01000028">
    <property type="protein sequence ID" value="RNL51767.1"/>
    <property type="molecule type" value="Genomic_DNA"/>
</dbReference>
<dbReference type="SMART" id="SM00382">
    <property type="entry name" value="AAA"/>
    <property type="match status" value="1"/>
</dbReference>
<dbReference type="Pfam" id="PF03412">
    <property type="entry name" value="Peptidase_C39"/>
    <property type="match status" value="1"/>
</dbReference>
<protein>
    <submittedName>
        <fullName evidence="14">Peptidase domain-containing ABC transporter</fullName>
    </submittedName>
</protein>
<dbReference type="GO" id="GO:0005886">
    <property type="term" value="C:plasma membrane"/>
    <property type="evidence" value="ECO:0007669"/>
    <property type="project" value="UniProtKB-SubCell"/>
</dbReference>
<dbReference type="InterPro" id="IPR003593">
    <property type="entry name" value="AAA+_ATPase"/>
</dbReference>
<comment type="subcellular location">
    <subcellularLocation>
        <location evidence="1">Cell membrane</location>
        <topology evidence="1">Multi-pass membrane protein</topology>
    </subcellularLocation>
</comment>
<evidence type="ECO:0000256" key="7">
    <source>
        <dbReference type="ARBA" id="ARBA00022840"/>
    </source>
</evidence>
<gene>
    <name evidence="14" type="ORF">D7004_13905</name>
</gene>
<dbReference type="InterPro" id="IPR011527">
    <property type="entry name" value="ABC1_TM_dom"/>
</dbReference>
<dbReference type="Gene3D" id="3.90.70.10">
    <property type="entry name" value="Cysteine proteinases"/>
    <property type="match status" value="1"/>
</dbReference>
<comment type="caution">
    <text evidence="14">The sequence shown here is derived from an EMBL/GenBank/DDBJ whole genome shotgun (WGS) entry which is preliminary data.</text>
</comment>
<evidence type="ECO:0000256" key="10">
    <source>
        <dbReference type="SAM" id="Phobius"/>
    </source>
</evidence>
<dbReference type="Pfam" id="PF00005">
    <property type="entry name" value="ABC_tran"/>
    <property type="match status" value="1"/>
</dbReference>
<keyword evidence="8 10" id="KW-1133">Transmembrane helix</keyword>
<dbReference type="GO" id="GO:0008233">
    <property type="term" value="F:peptidase activity"/>
    <property type="evidence" value="ECO:0007669"/>
    <property type="project" value="InterPro"/>
</dbReference>
<feature type="transmembrane region" description="Helical" evidence="10">
    <location>
        <begin position="413"/>
        <end position="438"/>
    </location>
</feature>
<feature type="domain" description="Peptidase C39" evidence="13">
    <location>
        <begin position="16"/>
        <end position="136"/>
    </location>
</feature>
<evidence type="ECO:0000259" key="12">
    <source>
        <dbReference type="PROSITE" id="PS50929"/>
    </source>
</evidence>
<proteinExistence type="predicted"/>
<dbReference type="PANTHER" id="PTHR43394">
    <property type="entry name" value="ATP-DEPENDENT PERMEASE MDL1, MITOCHONDRIAL"/>
    <property type="match status" value="1"/>
</dbReference>
<evidence type="ECO:0000256" key="2">
    <source>
        <dbReference type="ARBA" id="ARBA00022448"/>
    </source>
</evidence>
<dbReference type="PROSITE" id="PS50929">
    <property type="entry name" value="ABC_TM1F"/>
    <property type="match status" value="1"/>
</dbReference>
<evidence type="ECO:0000259" key="11">
    <source>
        <dbReference type="PROSITE" id="PS50893"/>
    </source>
</evidence>
<dbReference type="GO" id="GO:0006508">
    <property type="term" value="P:proteolysis"/>
    <property type="evidence" value="ECO:0007669"/>
    <property type="project" value="InterPro"/>
</dbReference>
<dbReference type="OrthoDB" id="9760358at2"/>
<dbReference type="GO" id="GO:0005524">
    <property type="term" value="F:ATP binding"/>
    <property type="evidence" value="ECO:0007669"/>
    <property type="project" value="UniProtKB-KW"/>
</dbReference>
<feature type="domain" description="ABC transmembrane type-1" evidence="12">
    <location>
        <begin position="177"/>
        <end position="458"/>
    </location>
</feature>
<keyword evidence="6" id="KW-0378">Hydrolase</keyword>
<dbReference type="InterPro" id="IPR039421">
    <property type="entry name" value="Type_1_exporter"/>
</dbReference>
<evidence type="ECO:0000256" key="3">
    <source>
        <dbReference type="ARBA" id="ARBA00022475"/>
    </source>
</evidence>
<keyword evidence="2" id="KW-0813">Transport</keyword>
<evidence type="ECO:0000313" key="15">
    <source>
        <dbReference type="Proteomes" id="UP000274046"/>
    </source>
</evidence>
<dbReference type="Pfam" id="PF00664">
    <property type="entry name" value="ABC_membrane"/>
    <property type="match status" value="1"/>
</dbReference>
<keyword evidence="4 10" id="KW-0812">Transmembrane</keyword>
<name>A0A3N0BRW0_9SPHI</name>